<dbReference type="Gene3D" id="3.40.50.1980">
    <property type="entry name" value="Nitrogenase molybdenum iron protein domain"/>
    <property type="match status" value="2"/>
</dbReference>
<proteinExistence type="inferred from homology"/>
<keyword evidence="11" id="KW-1015">Disulfide bond</keyword>
<dbReference type="InterPro" id="IPR006127">
    <property type="entry name" value="ZnuA-like"/>
</dbReference>
<keyword evidence="15" id="KW-1185">Reference proteome</keyword>
<evidence type="ECO:0000256" key="9">
    <source>
        <dbReference type="ARBA" id="ARBA00022906"/>
    </source>
</evidence>
<comment type="caution">
    <text evidence="14">The sequence shown here is derived from an EMBL/GenBank/DDBJ whole genome shotgun (WGS) entry which is preliminary data.</text>
</comment>
<evidence type="ECO:0000256" key="2">
    <source>
        <dbReference type="ARBA" id="ARBA00011028"/>
    </source>
</evidence>
<keyword evidence="10" id="KW-0406">Ion transport</keyword>
<dbReference type="RefSeq" id="WP_200338939.1">
    <property type="nucleotide sequence ID" value="NZ_NRRL01000002.1"/>
</dbReference>
<dbReference type="PANTHER" id="PTHR42953">
    <property type="entry name" value="HIGH-AFFINITY ZINC UPTAKE SYSTEM PROTEIN ZNUA-RELATED"/>
    <property type="match status" value="1"/>
</dbReference>
<feature type="chain" id="PRO_5046070195" description="High-affinity zinc uptake system protein ZnuA" evidence="13">
    <location>
        <begin position="27"/>
        <end position="341"/>
    </location>
</feature>
<dbReference type="Proteomes" id="UP001296873">
    <property type="component" value="Unassembled WGS sequence"/>
</dbReference>
<keyword evidence="6 13" id="KW-0732">Signal</keyword>
<evidence type="ECO:0000256" key="8">
    <source>
        <dbReference type="ARBA" id="ARBA00022833"/>
    </source>
</evidence>
<feature type="compositionally biased region" description="Basic and acidic residues" evidence="12">
    <location>
        <begin position="128"/>
        <end position="145"/>
    </location>
</feature>
<dbReference type="SUPFAM" id="SSF53807">
    <property type="entry name" value="Helical backbone' metal receptor"/>
    <property type="match status" value="1"/>
</dbReference>
<keyword evidence="9" id="KW-0864">Zinc transport</keyword>
<comment type="subcellular location">
    <subcellularLocation>
        <location evidence="1">Periplasm</location>
    </subcellularLocation>
</comment>
<evidence type="ECO:0000256" key="13">
    <source>
        <dbReference type="SAM" id="SignalP"/>
    </source>
</evidence>
<evidence type="ECO:0000256" key="12">
    <source>
        <dbReference type="SAM" id="MobiDB-lite"/>
    </source>
</evidence>
<keyword evidence="5" id="KW-0479">Metal-binding</keyword>
<keyword evidence="7" id="KW-0574">Periplasm</keyword>
<dbReference type="EMBL" id="NRRL01000002">
    <property type="protein sequence ID" value="MBK1666889.1"/>
    <property type="molecule type" value="Genomic_DNA"/>
</dbReference>
<feature type="region of interest" description="Disordered" evidence="12">
    <location>
        <begin position="124"/>
        <end position="159"/>
    </location>
</feature>
<evidence type="ECO:0000256" key="1">
    <source>
        <dbReference type="ARBA" id="ARBA00004418"/>
    </source>
</evidence>
<evidence type="ECO:0000256" key="11">
    <source>
        <dbReference type="ARBA" id="ARBA00023157"/>
    </source>
</evidence>
<dbReference type="CDD" id="cd01019">
    <property type="entry name" value="ZnuA"/>
    <property type="match status" value="1"/>
</dbReference>
<dbReference type="PANTHER" id="PTHR42953:SF3">
    <property type="entry name" value="HIGH-AFFINITY ZINC UPTAKE SYSTEM PROTEIN ZNUA"/>
    <property type="match status" value="1"/>
</dbReference>
<name>A0ABS1DA46_9PROT</name>
<feature type="signal peptide" evidence="13">
    <location>
        <begin position="1"/>
        <end position="26"/>
    </location>
</feature>
<dbReference type="InterPro" id="IPR035520">
    <property type="entry name" value="ZnuA"/>
</dbReference>
<keyword evidence="4" id="KW-0813">Transport</keyword>
<evidence type="ECO:0000256" key="4">
    <source>
        <dbReference type="ARBA" id="ARBA00022448"/>
    </source>
</evidence>
<accession>A0ABS1DA46</accession>
<organism evidence="14 15">
    <name type="scientific">Rhodovibrio sodomensis</name>
    <dbReference type="NCBI Taxonomy" id="1088"/>
    <lineage>
        <taxon>Bacteria</taxon>
        <taxon>Pseudomonadati</taxon>
        <taxon>Pseudomonadota</taxon>
        <taxon>Alphaproteobacteria</taxon>
        <taxon>Rhodospirillales</taxon>
        <taxon>Rhodovibrionaceae</taxon>
        <taxon>Rhodovibrio</taxon>
    </lineage>
</organism>
<evidence type="ECO:0000256" key="5">
    <source>
        <dbReference type="ARBA" id="ARBA00022723"/>
    </source>
</evidence>
<gene>
    <name evidence="14" type="ORF">CKO28_02380</name>
</gene>
<evidence type="ECO:0000256" key="3">
    <source>
        <dbReference type="ARBA" id="ARBA00015915"/>
    </source>
</evidence>
<sequence>MRTVCRTALLATGLLAGTALASPAQAAPQVVASVKPVHSLVSAVMDGVGEPKLLLEAGQSPHTYALTPSDAGALERADLVVWVGPALEAFLQRPVRNIAQDGAAVQLLRLDGLTVLRTRQGGAWAGHADAHGDNDHGHGESRDAAAKAATGGDRGDAHAHTIQGIPEDEVDPHVWLDPDNARVIVQALAERLIALDPEHAEAYRQNAEAARQRIAAVDAEVAQTIAPVKDTPYVVFHDAYHYFEHHYATNAVGSITLSPDRKPGARRLVEIRGKIAELDARCVFREPQFAPDLVATVVENTEAEIATLDPLGVDHAAGPDAYPKTLRGLATDLRACLSPKS</sequence>
<evidence type="ECO:0000313" key="14">
    <source>
        <dbReference type="EMBL" id="MBK1666889.1"/>
    </source>
</evidence>
<keyword evidence="8" id="KW-0862">Zinc</keyword>
<dbReference type="Pfam" id="PF01297">
    <property type="entry name" value="ZnuA"/>
    <property type="match status" value="1"/>
</dbReference>
<dbReference type="InterPro" id="IPR050492">
    <property type="entry name" value="Bact_metal-bind_prot9"/>
</dbReference>
<evidence type="ECO:0000256" key="7">
    <source>
        <dbReference type="ARBA" id="ARBA00022764"/>
    </source>
</evidence>
<protein>
    <recommendedName>
        <fullName evidence="3">High-affinity zinc uptake system protein ZnuA</fullName>
    </recommendedName>
</protein>
<reference evidence="14 15" key="1">
    <citation type="journal article" date="2020" name="Microorganisms">
        <title>Osmotic Adaptation and Compatible Solute Biosynthesis of Phototrophic Bacteria as Revealed from Genome Analyses.</title>
        <authorList>
            <person name="Imhoff J.F."/>
            <person name="Rahn T."/>
            <person name="Kunzel S."/>
            <person name="Keller A."/>
            <person name="Neulinger S.C."/>
        </authorList>
    </citation>
    <scope>NUCLEOTIDE SEQUENCE [LARGE SCALE GENOMIC DNA]</scope>
    <source>
        <strain evidence="14 15">DSM 9895</strain>
    </source>
</reference>
<comment type="similarity">
    <text evidence="2">Belongs to the bacterial solute-binding protein 9 family.</text>
</comment>
<evidence type="ECO:0000256" key="10">
    <source>
        <dbReference type="ARBA" id="ARBA00023065"/>
    </source>
</evidence>
<evidence type="ECO:0000313" key="15">
    <source>
        <dbReference type="Proteomes" id="UP001296873"/>
    </source>
</evidence>
<evidence type="ECO:0000256" key="6">
    <source>
        <dbReference type="ARBA" id="ARBA00022729"/>
    </source>
</evidence>